<dbReference type="EMBL" id="JAUSXB010000001">
    <property type="protein sequence ID" value="MDQ0673937.1"/>
    <property type="molecule type" value="Genomic_DNA"/>
</dbReference>
<evidence type="ECO:0000256" key="1">
    <source>
        <dbReference type="ARBA" id="ARBA00007689"/>
    </source>
</evidence>
<dbReference type="Proteomes" id="UP001236806">
    <property type="component" value="Unassembled WGS sequence"/>
</dbReference>
<keyword evidence="4" id="KW-1185">Reference proteome</keyword>
<dbReference type="InterPro" id="IPR005545">
    <property type="entry name" value="YCII"/>
</dbReference>
<accession>A0ABU0PK77</accession>
<feature type="domain" description="YCII-related" evidence="2">
    <location>
        <begin position="3"/>
        <end position="108"/>
    </location>
</feature>
<evidence type="ECO:0000313" key="4">
    <source>
        <dbReference type="Proteomes" id="UP001236806"/>
    </source>
</evidence>
<reference evidence="3 4" key="1">
    <citation type="submission" date="2023-07" db="EMBL/GenBank/DDBJ databases">
        <title>Comparative genomics of wheat-associated soil bacteria to identify genetic determinants of phenazine resistance.</title>
        <authorList>
            <person name="Mouncey N."/>
        </authorList>
    </citation>
    <scope>NUCLEOTIDE SEQUENCE [LARGE SCALE GENOMIC DNA]</scope>
    <source>
        <strain evidence="3 4">W1I3</strain>
    </source>
</reference>
<dbReference type="RefSeq" id="WP_306635161.1">
    <property type="nucleotide sequence ID" value="NZ_JAUSXB010000001.1"/>
</dbReference>
<evidence type="ECO:0000313" key="3">
    <source>
        <dbReference type="EMBL" id="MDQ0673937.1"/>
    </source>
</evidence>
<comment type="similarity">
    <text evidence="1">Belongs to the YciI family.</text>
</comment>
<organism evidence="3 4">
    <name type="scientific">Pseudarthrobacter siccitolerans</name>
    <dbReference type="NCBI Taxonomy" id="861266"/>
    <lineage>
        <taxon>Bacteria</taxon>
        <taxon>Bacillati</taxon>
        <taxon>Actinomycetota</taxon>
        <taxon>Actinomycetes</taxon>
        <taxon>Micrococcales</taxon>
        <taxon>Micrococcaceae</taxon>
        <taxon>Pseudarthrobacter</taxon>
    </lineage>
</organism>
<dbReference type="Gene3D" id="3.30.70.1060">
    <property type="entry name" value="Dimeric alpha+beta barrel"/>
    <property type="match status" value="1"/>
</dbReference>
<evidence type="ECO:0000259" key="2">
    <source>
        <dbReference type="Pfam" id="PF03795"/>
    </source>
</evidence>
<dbReference type="PANTHER" id="PTHR35174">
    <property type="entry name" value="BLL7171 PROTEIN-RELATED"/>
    <property type="match status" value="1"/>
</dbReference>
<comment type="caution">
    <text evidence="3">The sequence shown here is derived from an EMBL/GenBank/DDBJ whole genome shotgun (WGS) entry which is preliminary data.</text>
</comment>
<protein>
    <recommendedName>
        <fullName evidence="2">YCII-related domain-containing protein</fullName>
    </recommendedName>
</protein>
<dbReference type="PANTHER" id="PTHR35174:SF3">
    <property type="entry name" value="BLL7171 PROTEIN"/>
    <property type="match status" value="1"/>
</dbReference>
<dbReference type="SUPFAM" id="SSF54909">
    <property type="entry name" value="Dimeric alpha+beta barrel"/>
    <property type="match status" value="1"/>
</dbReference>
<dbReference type="Pfam" id="PF03795">
    <property type="entry name" value="YCII"/>
    <property type="match status" value="1"/>
</dbReference>
<gene>
    <name evidence="3" type="ORF">QFZ36_001498</name>
</gene>
<dbReference type="InterPro" id="IPR011008">
    <property type="entry name" value="Dimeric_a/b-barrel"/>
</dbReference>
<sequence>MAKYLVLIFQDETVTPQSEGESINPAYQEFMQRRAGSLLNGAALQPASTATSVRRDGSGGFSVTDGPFAESKEVLGGYFLLEAGDLDEALEIAKEVPAGVGVEVRPVRMVS</sequence>
<proteinExistence type="inferred from homology"/>
<name>A0ABU0PK77_9MICC</name>